<dbReference type="GO" id="GO:0008234">
    <property type="term" value="F:cysteine-type peptidase activity"/>
    <property type="evidence" value="ECO:0007669"/>
    <property type="project" value="InterPro"/>
</dbReference>
<evidence type="ECO:0000259" key="5">
    <source>
        <dbReference type="PROSITE" id="PS51782"/>
    </source>
</evidence>
<name>A0A383VTD3_TETOB</name>
<feature type="chain" id="PRO_5016946262" description="LysM domain-containing protein" evidence="4">
    <location>
        <begin position="22"/>
        <end position="1002"/>
    </location>
</feature>
<dbReference type="InterPro" id="IPR018392">
    <property type="entry name" value="LysM"/>
</dbReference>
<dbReference type="PROSITE" id="PS51782">
    <property type="entry name" value="LYSM"/>
    <property type="match status" value="1"/>
</dbReference>
<proteinExistence type="inferred from homology"/>
<dbReference type="InterPro" id="IPR025660">
    <property type="entry name" value="Pept_his_AS"/>
</dbReference>
<dbReference type="SUPFAM" id="SSF54001">
    <property type="entry name" value="Cysteine proteinases"/>
    <property type="match status" value="1"/>
</dbReference>
<dbReference type="SMART" id="SM00645">
    <property type="entry name" value="Pept_C1"/>
    <property type="match status" value="1"/>
</dbReference>
<protein>
    <recommendedName>
        <fullName evidence="5">LysM domain-containing protein</fullName>
    </recommendedName>
</protein>
<evidence type="ECO:0000313" key="7">
    <source>
        <dbReference type="Proteomes" id="UP000256970"/>
    </source>
</evidence>
<feature type="signal peptide" evidence="4">
    <location>
        <begin position="1"/>
        <end position="21"/>
    </location>
</feature>
<dbReference type="STRING" id="3088.A0A383VTD3"/>
<evidence type="ECO:0000256" key="3">
    <source>
        <dbReference type="SAM" id="MobiDB-lite"/>
    </source>
</evidence>
<evidence type="ECO:0000256" key="1">
    <source>
        <dbReference type="ARBA" id="ARBA00008455"/>
    </source>
</evidence>
<evidence type="ECO:0000256" key="2">
    <source>
        <dbReference type="ARBA" id="ARBA00023180"/>
    </source>
</evidence>
<dbReference type="InterPro" id="IPR016201">
    <property type="entry name" value="PSI"/>
</dbReference>
<reference evidence="6 7" key="1">
    <citation type="submission" date="2016-10" db="EMBL/GenBank/DDBJ databases">
        <authorList>
            <person name="Cai Z."/>
        </authorList>
    </citation>
    <scope>NUCLEOTIDE SEQUENCE [LARGE SCALE GENOMIC DNA]</scope>
</reference>
<dbReference type="EMBL" id="FNXT01000831">
    <property type="protein sequence ID" value="SZX68032.1"/>
    <property type="molecule type" value="Genomic_DNA"/>
</dbReference>
<dbReference type="InterPro" id="IPR038765">
    <property type="entry name" value="Papain-like_cys_pep_sf"/>
</dbReference>
<dbReference type="Pfam" id="PF01476">
    <property type="entry name" value="LysM"/>
    <property type="match status" value="1"/>
</dbReference>
<dbReference type="PANTHER" id="PTHR12411">
    <property type="entry name" value="CYSTEINE PROTEASE FAMILY C1-RELATED"/>
    <property type="match status" value="1"/>
</dbReference>
<dbReference type="SMART" id="SM00423">
    <property type="entry name" value="PSI"/>
    <property type="match status" value="3"/>
</dbReference>
<keyword evidence="7" id="KW-1185">Reference proteome</keyword>
<feature type="domain" description="LysM" evidence="5">
    <location>
        <begin position="379"/>
        <end position="426"/>
    </location>
</feature>
<dbReference type="Gene3D" id="3.90.70.10">
    <property type="entry name" value="Cysteine proteinases"/>
    <property type="match status" value="1"/>
</dbReference>
<dbReference type="PROSITE" id="PS00639">
    <property type="entry name" value="THIOL_PROTEASE_HIS"/>
    <property type="match status" value="1"/>
</dbReference>
<organism evidence="6 7">
    <name type="scientific">Tetradesmus obliquus</name>
    <name type="common">Green alga</name>
    <name type="synonym">Acutodesmus obliquus</name>
    <dbReference type="NCBI Taxonomy" id="3088"/>
    <lineage>
        <taxon>Eukaryota</taxon>
        <taxon>Viridiplantae</taxon>
        <taxon>Chlorophyta</taxon>
        <taxon>core chlorophytes</taxon>
        <taxon>Chlorophyceae</taxon>
        <taxon>CS clade</taxon>
        <taxon>Sphaeropleales</taxon>
        <taxon>Scenedesmaceae</taxon>
        <taxon>Tetradesmus</taxon>
    </lineage>
</organism>
<sequence>MPFKGHQSLVLLLLLVPVLLAYLLVGAAGQGLDVSSDRLGASERLKRVSRDYQQAVARAAEVQKRWGSKAKPCQGPAASASLCGADTSTVEGRSAVLLATSPAVYDVRNTSHTPDGQFQGPTPMDQGDCNACVAYTIAAAAQSAAASARRESTSDVPFPSVRQLFFCAAGQDVSNDCNFGAQLSPALQQLASRQAFPDGLAAHTCLPMLSTESLNILAQDELCKPLDDCSARFPKGRFAYTRLANLIDIPQIQRHIRQHGASVVTRMTLPAGFKQWFVVPANRKAVYDNAKASNELDTAAGAAVNHAVVIAGYDNVRECWIIWSSWGPQWADGGYARVKYNQLGVGDPAFTYGIMFVPENAVKLTLPLVQDKKLGRGCFWYTVQPGDYVSKVADRLELRVEELLLRNADRISQLGSYLPIGQQLLVCGIMTDEQCDAFKTCYACKEVPGCTWCFEGGLKNSKPACLSTKNKVCSREVMDISKCPIDRVKDLELLSGGDPGGQKLKSDVRCASLDNCRECLRFTYQCKWCLDAANTDLVECQHANQQCNSWYGQGPKECPLSGDAAAFNSWAGCRDLSTCDGCLMYGGETPQCVWCVASGRCVGAQTADAQSAQCKEKLTRGPKHTGQEHQTTAAARQFQADFENTGLIDALAEAAAVQLWHMADRSGSVQQQLPLLLPEAAQHGRRLRLGAASEQLQGPLGALLQLCAALQLCCASYVLAAPSKAAGLTKLAAGSVGSTDTDLFAALGAACTAVDAALKQQQQQQQQQQDTSELGARMLDKRCSSTYAEEAAQVLLHLVQRLWFNWLGMRPDGAPPSTLPDLQPAAALAVTVLRICSARLQQRQPAELSAAFSSSLRLAPAETVSSGASSSSSSSSNSGADAVRSSTGSSSCSDSNQAWGSSSSSSMSRSLLAAQNAAIKLAAWMAVVFSHTIDAGLRADPAAAALLASDDLLLLLVTVMALVAYSAHKQARGQSPVPLPADFWSDSSSDGAAAMAQQRSRH</sequence>
<dbReference type="InterPro" id="IPR013128">
    <property type="entry name" value="Peptidase_C1A"/>
</dbReference>
<dbReference type="Proteomes" id="UP000256970">
    <property type="component" value="Unassembled WGS sequence"/>
</dbReference>
<dbReference type="InterPro" id="IPR000668">
    <property type="entry name" value="Peptidase_C1A_C"/>
</dbReference>
<feature type="region of interest" description="Disordered" evidence="3">
    <location>
        <begin position="866"/>
        <end position="903"/>
    </location>
</feature>
<evidence type="ECO:0000256" key="4">
    <source>
        <dbReference type="SAM" id="SignalP"/>
    </source>
</evidence>
<dbReference type="AlphaFoldDB" id="A0A383VTD3"/>
<accession>A0A383VTD3</accession>
<gene>
    <name evidence="6" type="ORF">BQ4739_LOCUS8358</name>
</gene>
<dbReference type="Pfam" id="PF00112">
    <property type="entry name" value="Peptidase_C1"/>
    <property type="match status" value="1"/>
</dbReference>
<evidence type="ECO:0000313" key="6">
    <source>
        <dbReference type="EMBL" id="SZX68032.1"/>
    </source>
</evidence>
<comment type="similarity">
    <text evidence="1">Belongs to the peptidase C1 family.</text>
</comment>
<keyword evidence="2" id="KW-0325">Glycoprotein</keyword>
<keyword evidence="4" id="KW-0732">Signal</keyword>
<dbReference type="GO" id="GO:0006508">
    <property type="term" value="P:proteolysis"/>
    <property type="evidence" value="ECO:0007669"/>
    <property type="project" value="InterPro"/>
</dbReference>